<dbReference type="Proteomes" id="UP000730481">
    <property type="component" value="Unassembled WGS sequence"/>
</dbReference>
<dbReference type="EMBL" id="PVQB02000122">
    <property type="protein sequence ID" value="KAF4342767.1"/>
    <property type="molecule type" value="Genomic_DNA"/>
</dbReference>
<dbReference type="AlphaFoldDB" id="A0A9P5AQB5"/>
<gene>
    <name evidence="2" type="ORF">FBEOM_3289</name>
</gene>
<feature type="compositionally biased region" description="Basic and acidic residues" evidence="1">
    <location>
        <begin position="417"/>
        <end position="435"/>
    </location>
</feature>
<feature type="compositionally biased region" description="Basic and acidic residues" evidence="1">
    <location>
        <begin position="443"/>
        <end position="458"/>
    </location>
</feature>
<evidence type="ECO:0000313" key="3">
    <source>
        <dbReference type="Proteomes" id="UP000730481"/>
    </source>
</evidence>
<keyword evidence="3" id="KW-1185">Reference proteome</keyword>
<sequence length="458" mass="51319">MNNDIRSRYKLAGPHAAIVAHILESRDQPASKNAALPGFDCLIVVLRRIYSLVMLADGKPLGWLKASEEQNPLLRFAWHLFENGKEEEAFSDRKQILNALQSKGLSGRSSFEALCTSSLMNETFWSQDDFRLTDILYYMDSREEAEGSRDETARDSLLELNIAENPSLTLQEVVDNSFGPKTRGDKQVILDINGLRSLHLPIFGREMDQTHGTFEIIGYNEYFIMAIVRLRHGDSSQEYVRTYKDHGANIIAQREPSSYVDNKWSIKDSGKYMLFYCLKTFNESGDPSCFPEVAEPPISEAEALLLRDIDEHLKGLIARMNMQTSPQTEPQAKSKSKSGKQPSAPAADAAQSSQEGLSKPSPDLATRPPSSPSHPENIPGSSVPQKRTPQVPQDEVFQQQGAGKKRRKPRNRNGPQNREHRQDDPKPGDPQDQSKAKLSQASKADRAEQSRNARRGDD</sequence>
<evidence type="ECO:0000313" key="2">
    <source>
        <dbReference type="EMBL" id="KAF4342767.1"/>
    </source>
</evidence>
<organism evidence="2 3">
    <name type="scientific">Fusarium beomiforme</name>
    <dbReference type="NCBI Taxonomy" id="44412"/>
    <lineage>
        <taxon>Eukaryota</taxon>
        <taxon>Fungi</taxon>
        <taxon>Dikarya</taxon>
        <taxon>Ascomycota</taxon>
        <taxon>Pezizomycotina</taxon>
        <taxon>Sordariomycetes</taxon>
        <taxon>Hypocreomycetidae</taxon>
        <taxon>Hypocreales</taxon>
        <taxon>Nectriaceae</taxon>
        <taxon>Fusarium</taxon>
        <taxon>Fusarium burgessii species complex</taxon>
    </lineage>
</organism>
<feature type="compositionally biased region" description="Polar residues" evidence="1">
    <location>
        <begin position="322"/>
        <end position="333"/>
    </location>
</feature>
<comment type="caution">
    <text evidence="2">The sequence shown here is derived from an EMBL/GenBank/DDBJ whole genome shotgun (WGS) entry which is preliminary data.</text>
</comment>
<name>A0A9P5AQB5_9HYPO</name>
<reference evidence="2" key="1">
    <citation type="journal article" date="2017" name="Mycologia">
        <title>Fusarium algeriense, sp. nov., a novel toxigenic crown rot pathogen of durum wheat from Algeria is nested in the Fusarium burgessii species complex.</title>
        <authorList>
            <person name="Laraba I."/>
            <person name="Keddad A."/>
            <person name="Boureghda H."/>
            <person name="Abdallah N."/>
            <person name="Vaughan M.M."/>
            <person name="Proctor R.H."/>
            <person name="Busman M."/>
            <person name="O'Donnell K."/>
        </authorList>
    </citation>
    <scope>NUCLEOTIDE SEQUENCE</scope>
    <source>
        <strain evidence="2">NRRL 25174</strain>
    </source>
</reference>
<protein>
    <submittedName>
        <fullName evidence="2">Uncharacterized protein</fullName>
    </submittedName>
</protein>
<feature type="compositionally biased region" description="Low complexity" evidence="1">
    <location>
        <begin position="341"/>
        <end position="354"/>
    </location>
</feature>
<dbReference type="OrthoDB" id="5103079at2759"/>
<feature type="region of interest" description="Disordered" evidence="1">
    <location>
        <begin position="322"/>
        <end position="458"/>
    </location>
</feature>
<evidence type="ECO:0000256" key="1">
    <source>
        <dbReference type="SAM" id="MobiDB-lite"/>
    </source>
</evidence>
<accession>A0A9P5AQB5</accession>
<proteinExistence type="predicted"/>
<reference evidence="2" key="2">
    <citation type="submission" date="2020-02" db="EMBL/GenBank/DDBJ databases">
        <title>Identification and distribution of gene clusters putatively required for synthesis of sphingolipid metabolism inhibitors in phylogenetically diverse species of the filamentous fungus Fusarium.</title>
        <authorList>
            <person name="Kim H.-S."/>
            <person name="Busman M."/>
            <person name="Brown D.W."/>
            <person name="Divon H."/>
            <person name="Uhlig S."/>
            <person name="Proctor R.H."/>
        </authorList>
    </citation>
    <scope>NUCLEOTIDE SEQUENCE</scope>
    <source>
        <strain evidence="2">NRRL 25174</strain>
    </source>
</reference>
<feature type="compositionally biased region" description="Polar residues" evidence="1">
    <location>
        <begin position="379"/>
        <end position="401"/>
    </location>
</feature>